<feature type="transmembrane region" description="Helical" evidence="1">
    <location>
        <begin position="48"/>
        <end position="67"/>
    </location>
</feature>
<protein>
    <recommendedName>
        <fullName evidence="4">MFS transporter</fullName>
    </recommendedName>
</protein>
<keyword evidence="1" id="KW-0472">Membrane</keyword>
<sequence length="110" mass="11855">MPTITAIVVFQVLRRAGNFAIAKPIREVLFTVVPRENRYKAKNFIDTVVYLTGGQLGAWTFTGIAALGLGSTAVAVTAVPPSIAWLLISLWLGSRLEKRDDRARGGADAV</sequence>
<evidence type="ECO:0000313" key="3">
    <source>
        <dbReference type="Proteomes" id="UP001055125"/>
    </source>
</evidence>
<accession>A0ABQ4RVM6</accession>
<dbReference type="PANTHER" id="PTHR43596">
    <property type="entry name" value="ADP,ATP CARRIER PROTEIN"/>
    <property type="match status" value="1"/>
</dbReference>
<comment type="caution">
    <text evidence="2">The sequence shown here is derived from an EMBL/GenBank/DDBJ whole genome shotgun (WGS) entry which is preliminary data.</text>
</comment>
<feature type="transmembrane region" description="Helical" evidence="1">
    <location>
        <begin position="73"/>
        <end position="92"/>
    </location>
</feature>
<evidence type="ECO:0000313" key="2">
    <source>
        <dbReference type="EMBL" id="GJD94779.1"/>
    </source>
</evidence>
<evidence type="ECO:0008006" key="4">
    <source>
        <dbReference type="Google" id="ProtNLM"/>
    </source>
</evidence>
<gene>
    <name evidence="2" type="ORF">OCOJLMKI_1983</name>
</gene>
<keyword evidence="1" id="KW-1133">Transmembrane helix</keyword>
<keyword evidence="3" id="KW-1185">Reference proteome</keyword>
<proteinExistence type="predicted"/>
<reference evidence="2" key="1">
    <citation type="journal article" date="2021" name="Front. Microbiol.">
        <title>Comprehensive Comparative Genomics and Phenotyping of Methylobacterium Species.</title>
        <authorList>
            <person name="Alessa O."/>
            <person name="Ogura Y."/>
            <person name="Fujitani Y."/>
            <person name="Takami H."/>
            <person name="Hayashi T."/>
            <person name="Sahin N."/>
            <person name="Tani A."/>
        </authorList>
    </citation>
    <scope>NUCLEOTIDE SEQUENCE</scope>
    <source>
        <strain evidence="2">DSM 19015</strain>
    </source>
</reference>
<dbReference type="PANTHER" id="PTHR43596:SF1">
    <property type="entry name" value="ADP,ATP CARRIER PROTEIN"/>
    <property type="match status" value="1"/>
</dbReference>
<keyword evidence="1" id="KW-0812">Transmembrane</keyword>
<dbReference type="Proteomes" id="UP001055125">
    <property type="component" value="Unassembled WGS sequence"/>
</dbReference>
<name>A0ABQ4RVM6_9HYPH</name>
<evidence type="ECO:0000256" key="1">
    <source>
        <dbReference type="SAM" id="Phobius"/>
    </source>
</evidence>
<dbReference type="EMBL" id="BPQP01000029">
    <property type="protein sequence ID" value="GJD94779.1"/>
    <property type="molecule type" value="Genomic_DNA"/>
</dbReference>
<reference evidence="2" key="2">
    <citation type="submission" date="2021-08" db="EMBL/GenBank/DDBJ databases">
        <authorList>
            <person name="Tani A."/>
            <person name="Ola A."/>
            <person name="Ogura Y."/>
            <person name="Katsura K."/>
            <person name="Hayashi T."/>
        </authorList>
    </citation>
    <scope>NUCLEOTIDE SEQUENCE</scope>
    <source>
        <strain evidence="2">DSM 19015</strain>
    </source>
</reference>
<organism evidence="2 3">
    <name type="scientific">Methylobacterium iners</name>
    <dbReference type="NCBI Taxonomy" id="418707"/>
    <lineage>
        <taxon>Bacteria</taxon>
        <taxon>Pseudomonadati</taxon>
        <taxon>Pseudomonadota</taxon>
        <taxon>Alphaproteobacteria</taxon>
        <taxon>Hyphomicrobiales</taxon>
        <taxon>Methylobacteriaceae</taxon>
        <taxon>Methylobacterium</taxon>
    </lineage>
</organism>